<protein>
    <recommendedName>
        <fullName evidence="3">Transposase</fullName>
    </recommendedName>
</protein>
<name>A0ABT9Z256_9BACI</name>
<comment type="caution">
    <text evidence="1">The sequence shown here is derived from an EMBL/GenBank/DDBJ whole genome shotgun (WGS) entry which is preliminary data.</text>
</comment>
<proteinExistence type="predicted"/>
<evidence type="ECO:0008006" key="3">
    <source>
        <dbReference type="Google" id="ProtNLM"/>
    </source>
</evidence>
<evidence type="ECO:0000313" key="1">
    <source>
        <dbReference type="EMBL" id="MDQ0226329.1"/>
    </source>
</evidence>
<evidence type="ECO:0000313" key="2">
    <source>
        <dbReference type="Proteomes" id="UP001232245"/>
    </source>
</evidence>
<accession>A0ABT9Z256</accession>
<organism evidence="1 2">
    <name type="scientific">Metabacillus niabensis</name>
    <dbReference type="NCBI Taxonomy" id="324854"/>
    <lineage>
        <taxon>Bacteria</taxon>
        <taxon>Bacillati</taxon>
        <taxon>Bacillota</taxon>
        <taxon>Bacilli</taxon>
        <taxon>Bacillales</taxon>
        <taxon>Bacillaceae</taxon>
        <taxon>Metabacillus</taxon>
    </lineage>
</organism>
<dbReference type="EMBL" id="JAUSTZ010000004">
    <property type="protein sequence ID" value="MDQ0226329.1"/>
    <property type="molecule type" value="Genomic_DNA"/>
</dbReference>
<feature type="non-terminal residue" evidence="1">
    <location>
        <position position="82"/>
    </location>
</feature>
<sequence length="82" mass="9691">MSKIIFNEFQRKQLENNPNVNHVSDRSISYKPEFKIAAIKENQNGKGPMDIFIEHGFDLDIIGSEKPQQCLKRWRKTYEMYG</sequence>
<keyword evidence="2" id="KW-1185">Reference proteome</keyword>
<dbReference type="Proteomes" id="UP001232245">
    <property type="component" value="Unassembled WGS sequence"/>
</dbReference>
<reference evidence="1 2" key="1">
    <citation type="submission" date="2023-07" db="EMBL/GenBank/DDBJ databases">
        <title>Genomic Encyclopedia of Type Strains, Phase IV (KMG-IV): sequencing the most valuable type-strain genomes for metagenomic binning, comparative biology and taxonomic classification.</title>
        <authorList>
            <person name="Goeker M."/>
        </authorList>
    </citation>
    <scope>NUCLEOTIDE SEQUENCE [LARGE SCALE GENOMIC DNA]</scope>
    <source>
        <strain evidence="1 2">DSM 17723</strain>
    </source>
</reference>
<gene>
    <name evidence="1" type="ORF">J2S02_002674</name>
</gene>